<reference evidence="2" key="1">
    <citation type="journal article" date="2019" name="bioRxiv">
        <title>The Genome of the Zebra Mussel, Dreissena polymorpha: A Resource for Invasive Species Research.</title>
        <authorList>
            <person name="McCartney M.A."/>
            <person name="Auch B."/>
            <person name="Kono T."/>
            <person name="Mallez S."/>
            <person name="Zhang Y."/>
            <person name="Obille A."/>
            <person name="Becker A."/>
            <person name="Abrahante J.E."/>
            <person name="Garbe J."/>
            <person name="Badalamenti J.P."/>
            <person name="Herman A."/>
            <person name="Mangelson H."/>
            <person name="Liachko I."/>
            <person name="Sullivan S."/>
            <person name="Sone E.D."/>
            <person name="Koren S."/>
            <person name="Silverstein K.A.T."/>
            <person name="Beckman K.B."/>
            <person name="Gohl D.M."/>
        </authorList>
    </citation>
    <scope>NUCLEOTIDE SEQUENCE</scope>
    <source>
        <strain evidence="2">Duluth1</strain>
        <tissue evidence="2">Whole animal</tissue>
    </source>
</reference>
<organism evidence="2 3">
    <name type="scientific">Dreissena polymorpha</name>
    <name type="common">Zebra mussel</name>
    <name type="synonym">Mytilus polymorpha</name>
    <dbReference type="NCBI Taxonomy" id="45954"/>
    <lineage>
        <taxon>Eukaryota</taxon>
        <taxon>Metazoa</taxon>
        <taxon>Spiralia</taxon>
        <taxon>Lophotrochozoa</taxon>
        <taxon>Mollusca</taxon>
        <taxon>Bivalvia</taxon>
        <taxon>Autobranchia</taxon>
        <taxon>Heteroconchia</taxon>
        <taxon>Euheterodonta</taxon>
        <taxon>Imparidentia</taxon>
        <taxon>Neoheterodontei</taxon>
        <taxon>Myida</taxon>
        <taxon>Dreissenoidea</taxon>
        <taxon>Dreissenidae</taxon>
        <taxon>Dreissena</taxon>
    </lineage>
</organism>
<comment type="caution">
    <text evidence="2">The sequence shown here is derived from an EMBL/GenBank/DDBJ whole genome shotgun (WGS) entry which is preliminary data.</text>
</comment>
<name>A0A9D4EJN7_DREPO</name>
<evidence type="ECO:0000256" key="1">
    <source>
        <dbReference type="SAM" id="MobiDB-lite"/>
    </source>
</evidence>
<evidence type="ECO:0000313" key="3">
    <source>
        <dbReference type="Proteomes" id="UP000828390"/>
    </source>
</evidence>
<dbReference type="AlphaFoldDB" id="A0A9D4EJN7"/>
<proteinExistence type="predicted"/>
<dbReference type="EMBL" id="JAIWYP010000008">
    <property type="protein sequence ID" value="KAH3780524.1"/>
    <property type="molecule type" value="Genomic_DNA"/>
</dbReference>
<evidence type="ECO:0000313" key="2">
    <source>
        <dbReference type="EMBL" id="KAH3780524.1"/>
    </source>
</evidence>
<reference evidence="2" key="2">
    <citation type="submission" date="2020-11" db="EMBL/GenBank/DDBJ databases">
        <authorList>
            <person name="McCartney M.A."/>
            <person name="Auch B."/>
            <person name="Kono T."/>
            <person name="Mallez S."/>
            <person name="Becker A."/>
            <person name="Gohl D.M."/>
            <person name="Silverstein K.A.T."/>
            <person name="Koren S."/>
            <person name="Bechman K.B."/>
            <person name="Herman A."/>
            <person name="Abrahante J.E."/>
            <person name="Garbe J."/>
        </authorList>
    </citation>
    <scope>NUCLEOTIDE SEQUENCE</scope>
    <source>
        <strain evidence="2">Duluth1</strain>
        <tissue evidence="2">Whole animal</tissue>
    </source>
</reference>
<protein>
    <submittedName>
        <fullName evidence="2">Uncharacterized protein</fullName>
    </submittedName>
</protein>
<keyword evidence="3" id="KW-1185">Reference proteome</keyword>
<feature type="region of interest" description="Disordered" evidence="1">
    <location>
        <begin position="21"/>
        <end position="41"/>
    </location>
</feature>
<dbReference type="Proteomes" id="UP000828390">
    <property type="component" value="Unassembled WGS sequence"/>
</dbReference>
<gene>
    <name evidence="2" type="ORF">DPMN_158340</name>
</gene>
<accession>A0A9D4EJN7</accession>
<sequence length="68" mass="7686">MALYFQEPKSDKDEEYSKKVNEYLNNPPTPGSNRGGEGSLPSDLANLGRGVWAFSKVQFNYNRIQGFQ</sequence>